<dbReference type="HOGENOM" id="CLU_023976_0_0_3"/>
<evidence type="ECO:0000313" key="9">
    <source>
        <dbReference type="Proteomes" id="UP000001422"/>
    </source>
</evidence>
<evidence type="ECO:0000313" key="8">
    <source>
        <dbReference type="EMBL" id="CAE06709.1"/>
    </source>
</evidence>
<evidence type="ECO:0000256" key="5">
    <source>
        <dbReference type="ARBA" id="ARBA00023136"/>
    </source>
</evidence>
<keyword evidence="6" id="KW-0175">Coiled coil</keyword>
<dbReference type="SUPFAM" id="SSF51230">
    <property type="entry name" value="Single hybrid motif"/>
    <property type="match status" value="1"/>
</dbReference>
<name>Q7U9Q9_PARMW</name>
<dbReference type="EMBL" id="BX569689">
    <property type="protein sequence ID" value="CAE06709.1"/>
    <property type="molecule type" value="Genomic_DNA"/>
</dbReference>
<dbReference type="GO" id="GO:0016020">
    <property type="term" value="C:membrane"/>
    <property type="evidence" value="ECO:0007669"/>
    <property type="project" value="UniProtKB-SubCell"/>
</dbReference>
<evidence type="ECO:0000259" key="7">
    <source>
        <dbReference type="Pfam" id="PF26002"/>
    </source>
</evidence>
<gene>
    <name evidence="8" type="ordered locus">SYNW0194</name>
</gene>
<feature type="domain" description="AprE-like beta-barrel" evidence="7">
    <location>
        <begin position="288"/>
        <end position="373"/>
    </location>
</feature>
<proteinExistence type="inferred from homology"/>
<dbReference type="RefSeq" id="WP_011127070.1">
    <property type="nucleotide sequence ID" value="NC_005070.1"/>
</dbReference>
<evidence type="ECO:0000256" key="4">
    <source>
        <dbReference type="ARBA" id="ARBA00022989"/>
    </source>
</evidence>
<dbReference type="Gene3D" id="2.40.50.100">
    <property type="match status" value="1"/>
</dbReference>
<reference evidence="8 9" key="1">
    <citation type="journal article" date="2003" name="Nature">
        <title>The genome of a motile marine Synechococcus.</title>
        <authorList>
            <person name="Palenik B."/>
            <person name="Brahamsha B."/>
            <person name="Larimer F."/>
            <person name="Land M."/>
            <person name="Hauser L."/>
            <person name="Chain P."/>
            <person name="Lamerdin J."/>
            <person name="Regala W."/>
            <person name="Allen E.A."/>
            <person name="McCarren J."/>
            <person name="Paulsen I."/>
            <person name="Dufresne A."/>
            <person name="Partensky F."/>
            <person name="Webb E."/>
            <person name="Waterbury J."/>
        </authorList>
    </citation>
    <scope>NUCLEOTIDE SEQUENCE [LARGE SCALE GENOMIC DNA]</scope>
    <source>
        <strain evidence="8 9">WH8102</strain>
    </source>
</reference>
<dbReference type="PRINTS" id="PR01490">
    <property type="entry name" value="RTXTOXIND"/>
</dbReference>
<comment type="subcellular location">
    <subcellularLocation>
        <location evidence="1">Membrane</location>
        <topology evidence="1">Single-pass membrane protein</topology>
    </subcellularLocation>
</comment>
<dbReference type="Gene3D" id="2.40.30.170">
    <property type="match status" value="1"/>
</dbReference>
<keyword evidence="9" id="KW-1185">Reference proteome</keyword>
<sequence>MKLNPFQRQTSPTNQDSSDLVNYDESVLQQGRFWMKTVTWTMIGTTVFGVAWLALARTEEIVVAPGQLEPVGSVQDIQMPVGGVADQILVQEGDAVKAGQVLMKLDTEASEEQRLSLEKTIKLKQEQLRLKAEEKQRYLQVNNEEVQMLENNLALQSEILERFEELEEAGATSELQYLSQQNSVEETRGRLMQTKADRLRQLALLDQQVAQFNTEVADLRGRLAQARVTLRYQQLKSPVDGVVFDLKPTATGFTAQSTQTVMKVVPYGSLEAKVEVPSNKIGFVTVPPGCPKDLESCMKADISIDSYPSTDFGVLEGKVTRIGSDALPPDPQEQRQELSFPVTVKLDQQKLQLKSGTTLPLQVGMSLTANIKLRKVSYLQLLLGEFQDKAESLQRL</sequence>
<accession>Q7U9Q9</accession>
<keyword evidence="4" id="KW-1133">Transmembrane helix</keyword>
<dbReference type="InterPro" id="IPR011053">
    <property type="entry name" value="Single_hybrid_motif"/>
</dbReference>
<dbReference type="PANTHER" id="PTHR30386:SF26">
    <property type="entry name" value="TRANSPORT PROTEIN COMB"/>
    <property type="match status" value="1"/>
</dbReference>
<dbReference type="InterPro" id="IPR058982">
    <property type="entry name" value="Beta-barrel_AprE"/>
</dbReference>
<dbReference type="PANTHER" id="PTHR30386">
    <property type="entry name" value="MEMBRANE FUSION SUBUNIT OF EMRAB-TOLC MULTIDRUG EFFLUX PUMP"/>
    <property type="match status" value="1"/>
</dbReference>
<evidence type="ECO:0000256" key="3">
    <source>
        <dbReference type="ARBA" id="ARBA00022692"/>
    </source>
</evidence>
<keyword evidence="5" id="KW-0472">Membrane</keyword>
<dbReference type="STRING" id="84588.SYNW0194"/>
<dbReference type="AlphaFoldDB" id="Q7U9Q9"/>
<organism evidence="8 9">
    <name type="scientific">Parasynechococcus marenigrum (strain WH8102)</name>
    <dbReference type="NCBI Taxonomy" id="84588"/>
    <lineage>
        <taxon>Bacteria</taxon>
        <taxon>Bacillati</taxon>
        <taxon>Cyanobacteriota</taxon>
        <taxon>Cyanophyceae</taxon>
        <taxon>Synechococcales</taxon>
        <taxon>Prochlorococcaceae</taxon>
        <taxon>Parasynechococcus</taxon>
        <taxon>Parasynechococcus marenigrum</taxon>
    </lineage>
</organism>
<feature type="coiled-coil region" evidence="6">
    <location>
        <begin position="132"/>
        <end position="166"/>
    </location>
</feature>
<dbReference type="Proteomes" id="UP000001422">
    <property type="component" value="Chromosome"/>
</dbReference>
<protein>
    <submittedName>
        <fullName evidence="8">Possible similar to leukotoxin secretion protein</fullName>
    </submittedName>
</protein>
<dbReference type="InterPro" id="IPR050739">
    <property type="entry name" value="MFP"/>
</dbReference>
<dbReference type="eggNOG" id="COG1566">
    <property type="taxonomic scope" value="Bacteria"/>
</dbReference>
<comment type="similarity">
    <text evidence="2">Belongs to the membrane fusion protein (MFP) (TC 8.A.1) family.</text>
</comment>
<evidence type="ECO:0000256" key="1">
    <source>
        <dbReference type="ARBA" id="ARBA00004167"/>
    </source>
</evidence>
<evidence type="ECO:0000256" key="2">
    <source>
        <dbReference type="ARBA" id="ARBA00009477"/>
    </source>
</evidence>
<dbReference type="KEGG" id="syw:SYNW0194"/>
<dbReference type="Pfam" id="PF26002">
    <property type="entry name" value="Beta-barrel_AprE"/>
    <property type="match status" value="1"/>
</dbReference>
<evidence type="ECO:0000256" key="6">
    <source>
        <dbReference type="SAM" id="Coils"/>
    </source>
</evidence>
<keyword evidence="3" id="KW-0812">Transmembrane</keyword>